<dbReference type="EC" id="3.1.26.11" evidence="1"/>
<name>A0A0D2N2Y8_9CHLO</name>
<gene>
    <name evidence="1" type="ORF">MNEG_7438</name>
</gene>
<dbReference type="Gene3D" id="3.60.15.10">
    <property type="entry name" value="Ribonuclease Z/Hydroxyacylglutathione hydrolase-like"/>
    <property type="match status" value="1"/>
</dbReference>
<accession>A0A0D2N2Y8</accession>
<organism evidence="1 2">
    <name type="scientific">Monoraphidium neglectum</name>
    <dbReference type="NCBI Taxonomy" id="145388"/>
    <lineage>
        <taxon>Eukaryota</taxon>
        <taxon>Viridiplantae</taxon>
        <taxon>Chlorophyta</taxon>
        <taxon>core chlorophytes</taxon>
        <taxon>Chlorophyceae</taxon>
        <taxon>CS clade</taxon>
        <taxon>Sphaeropleales</taxon>
        <taxon>Selenastraceae</taxon>
        <taxon>Monoraphidium</taxon>
    </lineage>
</organism>
<sequence>MQGFSRLVDKVKDKAAEIRAEIAEAAAAPALGPASSSAGGASASAVGQLVSQQLDTPEAAQAAGARQLGLHLCGHDVEGVSIAGQNNTRPASLHPPAPRSFQATLAAAAPACVQETCIILPRLRVAFDVGRCPQLLGMDPARYVVHPHYVDRLHQLLALCKDLEGGSPPLMYDITPLQTGEEITLPSGHIGYLLYSYRKKLKAELVGRSQEEIRALRAAGQEVTDTYQIPEVAFTGDTSGALFEDPATPADLYRAKLLIVELTFVDETVSFEQARERGHMHVADLVAHAHKFHNEAILLIHFSARYTRAQILAALEANMPPSLRSKCVPFLNGFA</sequence>
<dbReference type="AlphaFoldDB" id="A0A0D2N2Y8"/>
<dbReference type="STRING" id="145388.A0A0D2N2Y8"/>
<reference evidence="1 2" key="1">
    <citation type="journal article" date="2013" name="BMC Genomics">
        <title>Reconstruction of the lipid metabolism for the microalga Monoraphidium neglectum from its genome sequence reveals characteristics suitable for biofuel production.</title>
        <authorList>
            <person name="Bogen C."/>
            <person name="Al-Dilaimi A."/>
            <person name="Albersmeier A."/>
            <person name="Wichmann J."/>
            <person name="Grundmann M."/>
            <person name="Rupp O."/>
            <person name="Lauersen K.J."/>
            <person name="Blifernez-Klassen O."/>
            <person name="Kalinowski J."/>
            <person name="Goesmann A."/>
            <person name="Mussgnug J.H."/>
            <person name="Kruse O."/>
        </authorList>
    </citation>
    <scope>NUCLEOTIDE SEQUENCE [LARGE SCALE GENOMIC DNA]</scope>
    <source>
        <strain evidence="1 2">SAG 48.87</strain>
    </source>
</reference>
<dbReference type="PANTHER" id="PTHR46504">
    <property type="entry name" value="TRNASE Z TRZ1"/>
    <property type="match status" value="1"/>
</dbReference>
<dbReference type="EMBL" id="KK101533">
    <property type="protein sequence ID" value="KIZ00521.1"/>
    <property type="molecule type" value="Genomic_DNA"/>
</dbReference>
<dbReference type="InterPro" id="IPR036866">
    <property type="entry name" value="RibonucZ/Hydroxyglut_hydro"/>
</dbReference>
<dbReference type="GO" id="GO:0042781">
    <property type="term" value="F:3'-tRNA processing endoribonuclease activity"/>
    <property type="evidence" value="ECO:0007669"/>
    <property type="project" value="UniProtKB-EC"/>
</dbReference>
<keyword evidence="1" id="KW-0378">Hydrolase</keyword>
<dbReference type="SUPFAM" id="SSF56281">
    <property type="entry name" value="Metallo-hydrolase/oxidoreductase"/>
    <property type="match status" value="1"/>
</dbReference>
<dbReference type="OrthoDB" id="527344at2759"/>
<dbReference type="PANTHER" id="PTHR46504:SF2">
    <property type="entry name" value="TRNASE Z TRZ1"/>
    <property type="match status" value="1"/>
</dbReference>
<dbReference type="GeneID" id="25740314"/>
<proteinExistence type="predicted"/>
<dbReference type="RefSeq" id="XP_013899540.1">
    <property type="nucleotide sequence ID" value="XM_014044086.1"/>
</dbReference>
<dbReference type="Proteomes" id="UP000054498">
    <property type="component" value="Unassembled WGS sequence"/>
</dbReference>
<evidence type="ECO:0000313" key="2">
    <source>
        <dbReference type="Proteomes" id="UP000054498"/>
    </source>
</evidence>
<evidence type="ECO:0000313" key="1">
    <source>
        <dbReference type="EMBL" id="KIZ00521.1"/>
    </source>
</evidence>
<keyword evidence="2" id="KW-1185">Reference proteome</keyword>
<dbReference type="KEGG" id="mng:MNEG_7438"/>
<protein>
    <submittedName>
        <fullName evidence="1">Nuclear ribonuclease Z</fullName>
        <ecNumber evidence="1">3.1.26.11</ecNumber>
    </submittedName>
</protein>